<dbReference type="SMART" id="SM00382">
    <property type="entry name" value="AAA"/>
    <property type="match status" value="1"/>
</dbReference>
<dbReference type="GO" id="GO:0016887">
    <property type="term" value="F:ATP hydrolysis activity"/>
    <property type="evidence" value="ECO:0007669"/>
    <property type="project" value="InterPro"/>
</dbReference>
<dbReference type="InterPro" id="IPR003593">
    <property type="entry name" value="AAA+_ATPase"/>
</dbReference>
<dbReference type="InterPro" id="IPR011527">
    <property type="entry name" value="ABC1_TM_dom"/>
</dbReference>
<dbReference type="Gene3D" id="1.20.1560.10">
    <property type="entry name" value="ABC transporter type 1, transmembrane domain"/>
    <property type="match status" value="1"/>
</dbReference>
<dbReference type="PANTHER" id="PTHR43394">
    <property type="entry name" value="ATP-DEPENDENT PERMEASE MDL1, MITOCHONDRIAL"/>
    <property type="match status" value="1"/>
</dbReference>
<organism evidence="11 12">
    <name type="scientific">Globicatella sulfidifaciens DSM 15739</name>
    <dbReference type="NCBI Taxonomy" id="1121925"/>
    <lineage>
        <taxon>Bacteria</taxon>
        <taxon>Bacillati</taxon>
        <taxon>Bacillota</taxon>
        <taxon>Bacilli</taxon>
        <taxon>Lactobacillales</taxon>
        <taxon>Aerococcaceae</taxon>
        <taxon>Globicatella</taxon>
    </lineage>
</organism>
<dbReference type="GO" id="GO:0005524">
    <property type="term" value="F:ATP binding"/>
    <property type="evidence" value="ECO:0007669"/>
    <property type="project" value="UniProtKB-KW"/>
</dbReference>
<dbReference type="RefSeq" id="WP_078755565.1">
    <property type="nucleotide sequence ID" value="NZ_FUWO01000005.1"/>
</dbReference>
<evidence type="ECO:0000256" key="1">
    <source>
        <dbReference type="ARBA" id="ARBA00004651"/>
    </source>
</evidence>
<dbReference type="CDD" id="cd03254">
    <property type="entry name" value="ABCC_Glucan_exporter_like"/>
    <property type="match status" value="1"/>
</dbReference>
<keyword evidence="5 11" id="KW-0067">ATP-binding</keyword>
<gene>
    <name evidence="11" type="ORF">SAMN02746011_00767</name>
</gene>
<dbReference type="FunFam" id="3.40.50.300:FF:000287">
    <property type="entry name" value="Multidrug ABC transporter ATP-binding protein"/>
    <property type="match status" value="1"/>
</dbReference>
<dbReference type="Gene3D" id="3.40.50.300">
    <property type="entry name" value="P-loop containing nucleotide triphosphate hydrolases"/>
    <property type="match status" value="1"/>
</dbReference>
<sequence length="598" mass="68196">MSAQETYKSDWAKKMPVKEQIDVSRRIMAFAFEFKGQFILAMIFSSVSSIVTVAMPRVIQTYIDKYLGNTSGTLQTALLFALIYLLLIVIQAISNYYSSFLFSIASEKTVESIRNKIFRKINGLGMRYFDQTPAGSIVSRITNDTETLKDFWVVFFSLFEGIVTATSVFVGMFLLNPKMALIFLGFLPIMLAVIWYYQSYSSRVYRTLRENLSRLNTKLNENITGMSVVQHFRQEQRMIDEFDIDNEEQYRGRRKMISMHALMLNPFIALLESISLAIVFYVLGNQFFDGTIEVGIVYAFTQYSTTFFRPMGMMMESLSQMQDGVVSSSRILRVMNHTELVPEQLVNDEATIDQAKVEFKNVSFSYDGKQDVLKDITFTVNPGETVALVGHTGSGKSSIINVLMRFYEYHAGDVLIDGHSLREFSYEHLRDQVGLVLQDSFLFYGDVARNIRLLDTSISDEEIKAAARFVNADTFIETDPKGYHKKVIERGASYSSGQKQLISFARTMARHPKLLILDEATANIDTETETYIQNSLQKMRQGRTTIAIAHRLSTIKDANEILVLDKGRIIERGTHDELIALQGTYYQMYQLQSMSHAS</sequence>
<evidence type="ECO:0000256" key="8">
    <source>
        <dbReference type="SAM" id="Phobius"/>
    </source>
</evidence>
<dbReference type="InterPro" id="IPR017871">
    <property type="entry name" value="ABC_transporter-like_CS"/>
</dbReference>
<dbReference type="Pfam" id="PF00005">
    <property type="entry name" value="ABC_tran"/>
    <property type="match status" value="1"/>
</dbReference>
<proteinExistence type="predicted"/>
<dbReference type="GO" id="GO:0005886">
    <property type="term" value="C:plasma membrane"/>
    <property type="evidence" value="ECO:0007669"/>
    <property type="project" value="UniProtKB-SubCell"/>
</dbReference>
<keyword evidence="6 8" id="KW-1133">Transmembrane helix</keyword>
<evidence type="ECO:0000259" key="9">
    <source>
        <dbReference type="PROSITE" id="PS50893"/>
    </source>
</evidence>
<reference evidence="12" key="1">
    <citation type="submission" date="2017-02" db="EMBL/GenBank/DDBJ databases">
        <authorList>
            <person name="Varghese N."/>
            <person name="Submissions S."/>
        </authorList>
    </citation>
    <scope>NUCLEOTIDE SEQUENCE [LARGE SCALE GENOMIC DNA]</scope>
    <source>
        <strain evidence="12">DSM 15739</strain>
    </source>
</reference>
<dbReference type="PROSITE" id="PS00211">
    <property type="entry name" value="ABC_TRANSPORTER_1"/>
    <property type="match status" value="1"/>
</dbReference>
<dbReference type="SUPFAM" id="SSF90123">
    <property type="entry name" value="ABC transporter transmembrane region"/>
    <property type="match status" value="1"/>
</dbReference>
<dbReference type="InterPro" id="IPR036640">
    <property type="entry name" value="ABC1_TM_sf"/>
</dbReference>
<dbReference type="InterPro" id="IPR003439">
    <property type="entry name" value="ABC_transporter-like_ATP-bd"/>
</dbReference>
<dbReference type="SUPFAM" id="SSF52540">
    <property type="entry name" value="P-loop containing nucleoside triphosphate hydrolases"/>
    <property type="match status" value="1"/>
</dbReference>
<dbReference type="PANTHER" id="PTHR43394:SF1">
    <property type="entry name" value="ATP-BINDING CASSETTE SUB-FAMILY B MEMBER 10, MITOCHONDRIAL"/>
    <property type="match status" value="1"/>
</dbReference>
<dbReference type="STRING" id="1121925.SAMN02746011_00767"/>
<dbReference type="Proteomes" id="UP000189941">
    <property type="component" value="Unassembled WGS sequence"/>
</dbReference>
<feature type="transmembrane region" description="Helical" evidence="8">
    <location>
        <begin position="151"/>
        <end position="174"/>
    </location>
</feature>
<feature type="transmembrane region" description="Helical" evidence="8">
    <location>
        <begin position="38"/>
        <end position="59"/>
    </location>
</feature>
<dbReference type="EMBL" id="FUWO01000005">
    <property type="protein sequence ID" value="SJZ43338.1"/>
    <property type="molecule type" value="Genomic_DNA"/>
</dbReference>
<evidence type="ECO:0000256" key="3">
    <source>
        <dbReference type="ARBA" id="ARBA00022692"/>
    </source>
</evidence>
<evidence type="ECO:0000256" key="7">
    <source>
        <dbReference type="ARBA" id="ARBA00023136"/>
    </source>
</evidence>
<dbReference type="InterPro" id="IPR027417">
    <property type="entry name" value="P-loop_NTPase"/>
</dbReference>
<feature type="transmembrane region" description="Helical" evidence="8">
    <location>
        <begin position="79"/>
        <end position="98"/>
    </location>
</feature>
<dbReference type="InterPro" id="IPR039421">
    <property type="entry name" value="Type_1_exporter"/>
</dbReference>
<evidence type="ECO:0000313" key="12">
    <source>
        <dbReference type="Proteomes" id="UP000189941"/>
    </source>
</evidence>
<dbReference type="Pfam" id="PF00664">
    <property type="entry name" value="ABC_membrane"/>
    <property type="match status" value="1"/>
</dbReference>
<feature type="domain" description="ABC transporter" evidence="9">
    <location>
        <begin position="357"/>
        <end position="591"/>
    </location>
</feature>
<feature type="transmembrane region" description="Helical" evidence="8">
    <location>
        <begin position="261"/>
        <end position="283"/>
    </location>
</feature>
<feature type="domain" description="ABC transmembrane type-1" evidence="10">
    <location>
        <begin position="39"/>
        <end position="323"/>
    </location>
</feature>
<evidence type="ECO:0000313" key="11">
    <source>
        <dbReference type="EMBL" id="SJZ43338.1"/>
    </source>
</evidence>
<evidence type="ECO:0000256" key="2">
    <source>
        <dbReference type="ARBA" id="ARBA00022448"/>
    </source>
</evidence>
<comment type="subcellular location">
    <subcellularLocation>
        <location evidence="1">Cell membrane</location>
        <topology evidence="1">Multi-pass membrane protein</topology>
    </subcellularLocation>
</comment>
<evidence type="ECO:0000259" key="10">
    <source>
        <dbReference type="PROSITE" id="PS50929"/>
    </source>
</evidence>
<dbReference type="PROSITE" id="PS50893">
    <property type="entry name" value="ABC_TRANSPORTER_2"/>
    <property type="match status" value="1"/>
</dbReference>
<dbReference type="AlphaFoldDB" id="A0A1T4KLS3"/>
<dbReference type="CDD" id="cd18544">
    <property type="entry name" value="ABC_6TM_TmrA_like"/>
    <property type="match status" value="1"/>
</dbReference>
<keyword evidence="3 8" id="KW-0812">Transmembrane</keyword>
<accession>A0A1T4KLS3</accession>
<keyword evidence="4" id="KW-0547">Nucleotide-binding</keyword>
<dbReference type="PROSITE" id="PS50929">
    <property type="entry name" value="ABC_TM1F"/>
    <property type="match status" value="1"/>
</dbReference>
<evidence type="ECO:0000256" key="5">
    <source>
        <dbReference type="ARBA" id="ARBA00022840"/>
    </source>
</evidence>
<keyword evidence="12" id="KW-1185">Reference proteome</keyword>
<keyword evidence="2" id="KW-0813">Transport</keyword>
<dbReference type="GO" id="GO:0015421">
    <property type="term" value="F:ABC-type oligopeptide transporter activity"/>
    <property type="evidence" value="ECO:0007669"/>
    <property type="project" value="TreeGrafter"/>
</dbReference>
<name>A0A1T4KLS3_9LACT</name>
<evidence type="ECO:0000256" key="4">
    <source>
        <dbReference type="ARBA" id="ARBA00022741"/>
    </source>
</evidence>
<protein>
    <submittedName>
        <fullName evidence="11">ATP-binding cassette, subfamily B</fullName>
    </submittedName>
</protein>
<evidence type="ECO:0000256" key="6">
    <source>
        <dbReference type="ARBA" id="ARBA00022989"/>
    </source>
</evidence>
<keyword evidence="7 8" id="KW-0472">Membrane</keyword>
<feature type="transmembrane region" description="Helical" evidence="8">
    <location>
        <begin position="180"/>
        <end position="197"/>
    </location>
</feature>
<dbReference type="OrthoDB" id="9770415at2"/>